<evidence type="ECO:0000313" key="3">
    <source>
        <dbReference type="Proteomes" id="UP000078546"/>
    </source>
</evidence>
<dbReference type="Proteomes" id="UP000078560">
    <property type="component" value="Unassembled WGS sequence"/>
</dbReference>
<dbReference type="EMBL" id="FLQU01001046">
    <property type="protein sequence ID" value="SBS91146.1"/>
    <property type="molecule type" value="Genomic_DNA"/>
</dbReference>
<evidence type="ECO:0000313" key="4">
    <source>
        <dbReference type="Proteomes" id="UP000078560"/>
    </source>
</evidence>
<gene>
    <name evidence="2" type="ORF">POVCU1_083420</name>
    <name evidence="1" type="ORF">POVCU2_0065770</name>
</gene>
<sequence>MTSFFQNFDNYLSLAEYFKSNSIISYIKERCSFVLENSFPGQFRLPIKFVNNLYLYEKLCNIENNVFEDVKLLYDLYNYMLKIYGIITSEKIEMSKKLFEQYRREFYEKYKPGLYKCLDRSPN</sequence>
<dbReference type="EMBL" id="FLQV01004003">
    <property type="protein sequence ID" value="SBT03034.1"/>
    <property type="molecule type" value="Genomic_DNA"/>
</dbReference>
<evidence type="ECO:0000313" key="1">
    <source>
        <dbReference type="EMBL" id="SBS91146.1"/>
    </source>
</evidence>
<name>A0A1A8WGE4_PLAOA</name>
<reference evidence="3 4" key="1">
    <citation type="submission" date="2016-05" db="EMBL/GenBank/DDBJ databases">
        <authorList>
            <person name="Naeem Raeece"/>
        </authorList>
    </citation>
    <scope>NUCLEOTIDE SEQUENCE [LARGE SCALE GENOMIC DNA]</scope>
</reference>
<evidence type="ECO:0000313" key="2">
    <source>
        <dbReference type="EMBL" id="SBT03034.1"/>
    </source>
</evidence>
<dbReference type="AlphaFoldDB" id="A0A1A8WGE4"/>
<dbReference type="Proteomes" id="UP000078546">
    <property type="component" value="Unassembled WGS sequence"/>
</dbReference>
<organism evidence="1 4">
    <name type="scientific">Plasmodium ovale curtisi</name>
    <dbReference type="NCBI Taxonomy" id="864141"/>
    <lineage>
        <taxon>Eukaryota</taxon>
        <taxon>Sar</taxon>
        <taxon>Alveolata</taxon>
        <taxon>Apicomplexa</taxon>
        <taxon>Aconoidasida</taxon>
        <taxon>Haemosporida</taxon>
        <taxon>Plasmodiidae</taxon>
        <taxon>Plasmodium</taxon>
        <taxon>Plasmodium (Plasmodium)</taxon>
    </lineage>
</organism>
<accession>A0A1A8WGE4</accession>
<reference evidence="1" key="2">
    <citation type="submission" date="2016-05" db="EMBL/GenBank/DDBJ databases">
        <authorList>
            <person name="Lavstsen T."/>
            <person name="Jespersen J.S."/>
        </authorList>
    </citation>
    <scope>NUCLEOTIDE SEQUENCE [LARGE SCALE GENOMIC DNA]</scope>
</reference>
<proteinExistence type="predicted"/>
<protein>
    <submittedName>
        <fullName evidence="1">PIR Superfamily Protein</fullName>
    </submittedName>
</protein>